<evidence type="ECO:0000256" key="5">
    <source>
        <dbReference type="ARBA" id="ARBA00023125"/>
    </source>
</evidence>
<feature type="binding site" evidence="7">
    <location>
        <position position="127"/>
    </location>
    <ligand>
        <name>Zn(2+)</name>
        <dbReference type="ChEBI" id="CHEBI:29105"/>
    </ligand>
</feature>
<dbReference type="InterPro" id="IPR002481">
    <property type="entry name" value="FUR"/>
</dbReference>
<dbReference type="PANTHER" id="PTHR33202:SF7">
    <property type="entry name" value="FERRIC UPTAKE REGULATION PROTEIN"/>
    <property type="match status" value="1"/>
</dbReference>
<dbReference type="InterPro" id="IPR036388">
    <property type="entry name" value="WH-like_DNA-bd_sf"/>
</dbReference>
<reference evidence="9 10" key="1">
    <citation type="submission" date="2010-02" db="EMBL/GenBank/DDBJ databases">
        <authorList>
            <person name="Weinstock G."/>
            <person name="Sodergren E."/>
            <person name="Clifton S."/>
            <person name="Fulton L."/>
            <person name="Fulton B."/>
            <person name="Courtney L."/>
            <person name="Fronick C."/>
            <person name="Harrison M."/>
            <person name="Strong C."/>
            <person name="Farmer C."/>
            <person name="Delahaunty K."/>
            <person name="Markovic C."/>
            <person name="Hall O."/>
            <person name="Minx P."/>
            <person name="Tomlinson C."/>
            <person name="Mitreva M."/>
            <person name="Nelson J."/>
            <person name="Hou S."/>
            <person name="Wollam A."/>
            <person name="Pepin K.H."/>
            <person name="Johnson M."/>
            <person name="Bhonagiri V."/>
            <person name="Zhang X."/>
            <person name="Suruliraj S."/>
            <person name="Warren W."/>
            <person name="Chinwalla A."/>
            <person name="Mardis E.R."/>
            <person name="Wilson R.K."/>
        </authorList>
    </citation>
    <scope>NUCLEOTIDE SEQUENCE [LARGE SCALE GENOMIC DNA]</scope>
    <source>
        <strain evidence="9 10">DSM 2876</strain>
    </source>
</reference>
<keyword evidence="3 7" id="KW-0862">Zinc</keyword>
<dbReference type="RefSeq" id="WP_005601915.1">
    <property type="nucleotide sequence ID" value="NZ_GG663521.1"/>
</dbReference>
<evidence type="ECO:0000256" key="4">
    <source>
        <dbReference type="ARBA" id="ARBA00023015"/>
    </source>
</evidence>
<evidence type="ECO:0000256" key="1">
    <source>
        <dbReference type="ARBA" id="ARBA00007957"/>
    </source>
</evidence>
<comment type="similarity">
    <text evidence="1">Belongs to the Fur family.</text>
</comment>
<dbReference type="GeneID" id="98917250"/>
<dbReference type="GO" id="GO:0003700">
    <property type="term" value="F:DNA-binding transcription factor activity"/>
    <property type="evidence" value="ECO:0007669"/>
    <property type="project" value="InterPro"/>
</dbReference>
<dbReference type="HOGENOM" id="CLU_096072_4_2_9"/>
<dbReference type="Proteomes" id="UP000006238">
    <property type="component" value="Unassembled WGS sequence"/>
</dbReference>
<keyword evidence="8" id="KW-0408">Iron</keyword>
<keyword evidence="5" id="KW-0238">DNA-binding</keyword>
<keyword evidence="7" id="KW-0479">Metal-binding</keyword>
<dbReference type="GO" id="GO:0000976">
    <property type="term" value="F:transcription cis-regulatory region binding"/>
    <property type="evidence" value="ECO:0007669"/>
    <property type="project" value="TreeGrafter"/>
</dbReference>
<dbReference type="CDD" id="cd07153">
    <property type="entry name" value="Fur_like"/>
    <property type="match status" value="1"/>
</dbReference>
<dbReference type="InterPro" id="IPR043135">
    <property type="entry name" value="Fur_C"/>
</dbReference>
<feature type="binding site" evidence="7">
    <location>
        <position position="87"/>
    </location>
    <ligand>
        <name>Zn(2+)</name>
        <dbReference type="ChEBI" id="CHEBI:29105"/>
    </ligand>
</feature>
<dbReference type="EMBL" id="ABWN01000022">
    <property type="protein sequence ID" value="EFF68997.1"/>
    <property type="molecule type" value="Genomic_DNA"/>
</dbReference>
<comment type="caution">
    <text evidence="9">The sequence shown here is derived from an EMBL/GenBank/DDBJ whole genome shotgun (WGS) entry which is preliminary data.</text>
</comment>
<dbReference type="STRING" id="45851.BHV86_05215"/>
<organism evidence="9 10">
    <name type="scientific">Eshraghiella crossota DSM 2876</name>
    <dbReference type="NCBI Taxonomy" id="511680"/>
    <lineage>
        <taxon>Bacteria</taxon>
        <taxon>Bacillati</taxon>
        <taxon>Bacillota</taxon>
        <taxon>Clostridia</taxon>
        <taxon>Lachnospirales</taxon>
        <taxon>Lachnospiraceae</taxon>
        <taxon>Eshraghiella</taxon>
    </lineage>
</organism>
<dbReference type="GO" id="GO:0008270">
    <property type="term" value="F:zinc ion binding"/>
    <property type="evidence" value="ECO:0007669"/>
    <property type="project" value="TreeGrafter"/>
</dbReference>
<feature type="binding site" evidence="7">
    <location>
        <position position="124"/>
    </location>
    <ligand>
        <name>Zn(2+)</name>
        <dbReference type="ChEBI" id="CHEBI:29105"/>
    </ligand>
</feature>
<protein>
    <submittedName>
        <fullName evidence="9">Transcriptional regulator, Fur family</fullName>
    </submittedName>
</protein>
<evidence type="ECO:0000313" key="9">
    <source>
        <dbReference type="EMBL" id="EFF68997.1"/>
    </source>
</evidence>
<evidence type="ECO:0000313" key="10">
    <source>
        <dbReference type="Proteomes" id="UP000006238"/>
    </source>
</evidence>
<comment type="cofactor">
    <cofactor evidence="8">
        <name>Mn(2+)</name>
        <dbReference type="ChEBI" id="CHEBI:29035"/>
    </cofactor>
    <cofactor evidence="8">
        <name>Fe(2+)</name>
        <dbReference type="ChEBI" id="CHEBI:29033"/>
    </cofactor>
    <text evidence="8">Binds 1 Mn(2+) or Fe(2+) ion per subunit.</text>
</comment>
<dbReference type="Gene3D" id="1.10.10.10">
    <property type="entry name" value="Winged helix-like DNA-binding domain superfamily/Winged helix DNA-binding domain"/>
    <property type="match status" value="1"/>
</dbReference>
<feature type="binding site" evidence="7">
    <location>
        <position position="84"/>
    </location>
    <ligand>
        <name>Zn(2+)</name>
        <dbReference type="ChEBI" id="CHEBI:29105"/>
    </ligand>
</feature>
<accession>D4RY97</accession>
<evidence type="ECO:0000256" key="7">
    <source>
        <dbReference type="PIRSR" id="PIRSR602481-1"/>
    </source>
</evidence>
<dbReference type="Gene3D" id="3.30.1490.190">
    <property type="match status" value="1"/>
</dbReference>
<dbReference type="PANTHER" id="PTHR33202">
    <property type="entry name" value="ZINC UPTAKE REGULATION PROTEIN"/>
    <property type="match status" value="1"/>
</dbReference>
<dbReference type="GO" id="GO:1900376">
    <property type="term" value="P:regulation of secondary metabolite biosynthetic process"/>
    <property type="evidence" value="ECO:0007669"/>
    <property type="project" value="TreeGrafter"/>
</dbReference>
<evidence type="ECO:0000256" key="8">
    <source>
        <dbReference type="PIRSR" id="PIRSR602481-2"/>
    </source>
</evidence>
<evidence type="ECO:0000256" key="2">
    <source>
        <dbReference type="ARBA" id="ARBA00022491"/>
    </source>
</evidence>
<keyword evidence="4" id="KW-0805">Transcription regulation</keyword>
<proteinExistence type="inferred from homology"/>
<gene>
    <name evidence="9" type="ORF">BUTYVIB_00802</name>
</gene>
<keyword evidence="2" id="KW-0678">Repressor</keyword>
<evidence type="ECO:0000256" key="3">
    <source>
        <dbReference type="ARBA" id="ARBA00022833"/>
    </source>
</evidence>
<keyword evidence="6" id="KW-0804">Transcription</keyword>
<keyword evidence="10" id="KW-1185">Reference proteome</keyword>
<dbReference type="InterPro" id="IPR036390">
    <property type="entry name" value="WH_DNA-bd_sf"/>
</dbReference>
<dbReference type="GO" id="GO:0045892">
    <property type="term" value="P:negative regulation of DNA-templated transcription"/>
    <property type="evidence" value="ECO:0007669"/>
    <property type="project" value="TreeGrafter"/>
</dbReference>
<evidence type="ECO:0000256" key="6">
    <source>
        <dbReference type="ARBA" id="ARBA00023163"/>
    </source>
</evidence>
<dbReference type="SUPFAM" id="SSF46785">
    <property type="entry name" value="Winged helix' DNA-binding domain"/>
    <property type="match status" value="1"/>
</dbReference>
<comment type="cofactor">
    <cofactor evidence="7">
        <name>Zn(2+)</name>
        <dbReference type="ChEBI" id="CHEBI:29105"/>
    </cofactor>
    <text evidence="7">Binds 1 zinc ion per subunit.</text>
</comment>
<dbReference type="AlphaFoldDB" id="D4RY97"/>
<dbReference type="eggNOG" id="COG0735">
    <property type="taxonomic scope" value="Bacteria"/>
</dbReference>
<dbReference type="Pfam" id="PF01475">
    <property type="entry name" value="FUR"/>
    <property type="match status" value="1"/>
</dbReference>
<feature type="binding site" evidence="8">
    <location>
        <position position="116"/>
    </location>
    <ligand>
        <name>Fe cation</name>
        <dbReference type="ChEBI" id="CHEBI:24875"/>
    </ligand>
</feature>
<name>D4RY97_9FIRM</name>
<sequence>MQIKSLKKSRQREAVYDFLMTRKDHPTADFIYENVRKTFPNISLGTVYRNLNLLVELGQAQRFSTYDGYDHFDGNPAPHYHFVCNKCRCVLDIDTPADDGLEALVSSCFGGKIDGHAVLFNGLCPSCMSSEKNSSKNN</sequence>